<sequence length="215" mass="23062">MSALSEAQVAEAGLTDWRLLQGALQTRYRTGGFAAGLALVNAIGEVAEEMDHHPDLDLRWGHLNVRLWSHDVRGVTGRDVRLARRTSELAAAAGVRATPEALSVVEVALDTPDPSAVRPFWAALLGIDPSPGDGDLRDDDSDLPSLWFQRSGAEEPRQRFHLDVTVPVDQAEARIAAVLESGGRIVSDEHAPSYVVLEDVEGNRACVCTAAEPAG</sequence>
<organism evidence="7 8">
    <name type="scientific">Nocardioides malaquae</name>
    <dbReference type="NCBI Taxonomy" id="2773426"/>
    <lineage>
        <taxon>Bacteria</taxon>
        <taxon>Bacillati</taxon>
        <taxon>Actinomycetota</taxon>
        <taxon>Actinomycetes</taxon>
        <taxon>Propionibacteriales</taxon>
        <taxon>Nocardioidaceae</taxon>
        <taxon>Nocardioides</taxon>
    </lineage>
</organism>
<evidence type="ECO:0000313" key="8">
    <source>
        <dbReference type="Proteomes" id="UP000756387"/>
    </source>
</evidence>
<protein>
    <recommendedName>
        <fullName evidence="4">Putative pterin-4-alpha-carbinolamine dehydratase</fullName>
        <ecNumber evidence="3">4.2.1.96</ecNumber>
    </recommendedName>
</protein>
<reference evidence="7 8" key="1">
    <citation type="submission" date="2020-10" db="EMBL/GenBank/DDBJ databases">
        <title>Nocardioides sp. isolated from sludge.</title>
        <authorList>
            <person name="Zhang X."/>
        </authorList>
    </citation>
    <scope>NUCLEOTIDE SEQUENCE [LARGE SCALE GENOMIC DNA]</scope>
    <source>
        <strain evidence="7 8">Y6</strain>
    </source>
</reference>
<evidence type="ECO:0000256" key="4">
    <source>
        <dbReference type="ARBA" id="ARBA00021735"/>
    </source>
</evidence>
<dbReference type="CDD" id="cd00488">
    <property type="entry name" value="PCD_DCoH"/>
    <property type="match status" value="1"/>
</dbReference>
<dbReference type="Gene3D" id="3.30.1360.20">
    <property type="entry name" value="Transcriptional coactivator/pterin dehydratase"/>
    <property type="match status" value="1"/>
</dbReference>
<dbReference type="InterPro" id="IPR001533">
    <property type="entry name" value="Pterin_deHydtase"/>
</dbReference>
<proteinExistence type="inferred from homology"/>
<dbReference type="PANTHER" id="PTHR12599:SF0">
    <property type="entry name" value="PTERIN-4-ALPHA-CARBINOLAMINE DEHYDRATASE"/>
    <property type="match status" value="1"/>
</dbReference>
<dbReference type="SUPFAM" id="SSF55248">
    <property type="entry name" value="PCD-like"/>
    <property type="match status" value="1"/>
</dbReference>
<keyword evidence="5" id="KW-0456">Lyase</keyword>
<comment type="caution">
    <text evidence="7">The sequence shown here is derived from an EMBL/GenBank/DDBJ whole genome shotgun (WGS) entry which is preliminary data.</text>
</comment>
<comment type="similarity">
    <text evidence="2">Belongs to the pterin-4-alpha-carbinolamine dehydratase family.</text>
</comment>
<dbReference type="InterPro" id="IPR041581">
    <property type="entry name" value="Glyoxalase_6"/>
</dbReference>
<evidence type="ECO:0000256" key="1">
    <source>
        <dbReference type="ARBA" id="ARBA00001554"/>
    </source>
</evidence>
<dbReference type="InterPro" id="IPR029068">
    <property type="entry name" value="Glyas_Bleomycin-R_OHBP_Dase"/>
</dbReference>
<keyword evidence="8" id="KW-1185">Reference proteome</keyword>
<dbReference type="InterPro" id="IPR036428">
    <property type="entry name" value="PCD_sf"/>
</dbReference>
<evidence type="ECO:0000313" key="7">
    <source>
        <dbReference type="EMBL" id="MBE7323107.1"/>
    </source>
</evidence>
<comment type="catalytic activity">
    <reaction evidence="1">
        <text>(4aS,6R)-4a-hydroxy-L-erythro-5,6,7,8-tetrahydrobiopterin = (6R)-L-erythro-6,7-dihydrobiopterin + H2O</text>
        <dbReference type="Rhea" id="RHEA:11920"/>
        <dbReference type="ChEBI" id="CHEBI:15377"/>
        <dbReference type="ChEBI" id="CHEBI:15642"/>
        <dbReference type="ChEBI" id="CHEBI:43120"/>
        <dbReference type="EC" id="4.2.1.96"/>
    </reaction>
</comment>
<evidence type="ECO:0000256" key="3">
    <source>
        <dbReference type="ARBA" id="ARBA00013252"/>
    </source>
</evidence>
<dbReference type="EMBL" id="JADCSA010000001">
    <property type="protein sequence ID" value="MBE7323107.1"/>
    <property type="molecule type" value="Genomic_DNA"/>
</dbReference>
<evidence type="ECO:0000259" key="6">
    <source>
        <dbReference type="Pfam" id="PF18029"/>
    </source>
</evidence>
<accession>A0ABR9RNG0</accession>
<dbReference type="Pfam" id="PF18029">
    <property type="entry name" value="Glyoxalase_6"/>
    <property type="match status" value="1"/>
</dbReference>
<dbReference type="Pfam" id="PF01329">
    <property type="entry name" value="Pterin_4a"/>
    <property type="match status" value="1"/>
</dbReference>
<feature type="domain" description="Glyoxalase-like" evidence="6">
    <location>
        <begin position="107"/>
        <end position="208"/>
    </location>
</feature>
<evidence type="ECO:0000256" key="5">
    <source>
        <dbReference type="ARBA" id="ARBA00023239"/>
    </source>
</evidence>
<dbReference type="RefSeq" id="WP_193636449.1">
    <property type="nucleotide sequence ID" value="NZ_JADCSA010000001.1"/>
</dbReference>
<dbReference type="Gene3D" id="3.10.180.10">
    <property type="entry name" value="2,3-Dihydroxybiphenyl 1,2-Dioxygenase, domain 1"/>
    <property type="match status" value="1"/>
</dbReference>
<dbReference type="SUPFAM" id="SSF54593">
    <property type="entry name" value="Glyoxalase/Bleomycin resistance protein/Dihydroxybiphenyl dioxygenase"/>
    <property type="match status" value="1"/>
</dbReference>
<name>A0ABR9RNG0_9ACTN</name>
<evidence type="ECO:0000256" key="2">
    <source>
        <dbReference type="ARBA" id="ARBA00006472"/>
    </source>
</evidence>
<dbReference type="EC" id="4.2.1.96" evidence="3"/>
<dbReference type="Proteomes" id="UP000756387">
    <property type="component" value="Unassembled WGS sequence"/>
</dbReference>
<gene>
    <name evidence="7" type="ORF">IEQ44_00390</name>
</gene>
<dbReference type="PANTHER" id="PTHR12599">
    <property type="entry name" value="PTERIN-4-ALPHA-CARBINOLAMINE DEHYDRATASE"/>
    <property type="match status" value="1"/>
</dbReference>